<name>A0ABP1ZI30_9GAMM</name>
<dbReference type="EMBL" id="CVMG01000054">
    <property type="protein sequence ID" value="CRG52544.1"/>
    <property type="molecule type" value="Genomic_DNA"/>
</dbReference>
<reference evidence="1 2" key="1">
    <citation type="submission" date="2015-03" db="EMBL/GenBank/DDBJ databases">
        <authorList>
            <consortium name="Pathogen Informatics"/>
            <person name="Murphy D."/>
        </authorList>
    </citation>
    <scope>NUCLEOTIDE SEQUENCE [LARGE SCALE GENOMIC DNA]</scope>
    <source>
        <strain evidence="1 2">WP-931201</strain>
    </source>
</reference>
<comment type="caution">
    <text evidence="1">The sequence shown here is derived from an EMBL/GenBank/DDBJ whole genome shotgun (WGS) entry which is preliminary data.</text>
</comment>
<gene>
    <name evidence="1" type="ORF">ERS008478_04223</name>
</gene>
<protein>
    <recommendedName>
        <fullName evidence="3">Gfo/Idh/MocA-like oxidoreductase N-terminal domain-containing protein</fullName>
    </recommendedName>
</protein>
<sequence>MIIGIVGCGGIARAHVCALSLNKLVTGFALYDVSEDNMRELSEISSLPVTRCKHLNADLPCIQFVARPCE</sequence>
<evidence type="ECO:0000313" key="1">
    <source>
        <dbReference type="EMBL" id="CRG52544.1"/>
    </source>
</evidence>
<dbReference type="Proteomes" id="UP000047420">
    <property type="component" value="Unassembled WGS sequence"/>
</dbReference>
<dbReference type="InterPro" id="IPR036291">
    <property type="entry name" value="NAD(P)-bd_dom_sf"/>
</dbReference>
<evidence type="ECO:0008006" key="3">
    <source>
        <dbReference type="Google" id="ProtNLM"/>
    </source>
</evidence>
<organism evidence="1 2">
    <name type="scientific">Yersinia wautersii</name>
    <dbReference type="NCBI Taxonomy" id="1341643"/>
    <lineage>
        <taxon>Bacteria</taxon>
        <taxon>Pseudomonadati</taxon>
        <taxon>Pseudomonadota</taxon>
        <taxon>Gammaproteobacteria</taxon>
        <taxon>Enterobacterales</taxon>
        <taxon>Yersiniaceae</taxon>
        <taxon>Yersinia</taxon>
    </lineage>
</organism>
<dbReference type="SUPFAM" id="SSF51735">
    <property type="entry name" value="NAD(P)-binding Rossmann-fold domains"/>
    <property type="match status" value="1"/>
</dbReference>
<evidence type="ECO:0000313" key="2">
    <source>
        <dbReference type="Proteomes" id="UP000047420"/>
    </source>
</evidence>
<proteinExistence type="predicted"/>
<keyword evidence="2" id="KW-1185">Reference proteome</keyword>
<dbReference type="Gene3D" id="3.40.50.720">
    <property type="entry name" value="NAD(P)-binding Rossmann-like Domain"/>
    <property type="match status" value="1"/>
</dbReference>
<accession>A0ABP1ZI30</accession>